<dbReference type="InterPro" id="IPR002885">
    <property type="entry name" value="PPR_rpt"/>
</dbReference>
<dbReference type="EMBL" id="OIVN01003312">
    <property type="protein sequence ID" value="SPD10214.1"/>
    <property type="molecule type" value="Genomic_DNA"/>
</dbReference>
<evidence type="ECO:0000256" key="3">
    <source>
        <dbReference type="ARBA" id="ARBA00022737"/>
    </source>
</evidence>
<dbReference type="AlphaFoldDB" id="A0A2N9HF60"/>
<keyword evidence="5" id="KW-0496">Mitochondrion</keyword>
<gene>
    <name evidence="8" type="ORF">FSB_LOCUS38096</name>
    <name evidence="7" type="ORF">FSB_LOCUS9741</name>
</gene>
<dbReference type="Pfam" id="PF01535">
    <property type="entry name" value="PPR"/>
    <property type="match status" value="3"/>
</dbReference>
<evidence type="ECO:0000256" key="2">
    <source>
        <dbReference type="ARBA" id="ARBA00007626"/>
    </source>
</evidence>
<dbReference type="PANTHER" id="PTHR45717">
    <property type="entry name" value="OS12G0527900 PROTEIN"/>
    <property type="match status" value="1"/>
</dbReference>
<dbReference type="FunFam" id="1.25.40.10:FF:000385">
    <property type="entry name" value="Pentatricopeptide repeat-containing protein mitochondrial"/>
    <property type="match status" value="1"/>
</dbReference>
<keyword evidence="4" id="KW-0809">Transit peptide</keyword>
<organism evidence="8">
    <name type="scientific">Fagus sylvatica</name>
    <name type="common">Beechnut</name>
    <dbReference type="NCBI Taxonomy" id="28930"/>
    <lineage>
        <taxon>Eukaryota</taxon>
        <taxon>Viridiplantae</taxon>
        <taxon>Streptophyta</taxon>
        <taxon>Embryophyta</taxon>
        <taxon>Tracheophyta</taxon>
        <taxon>Spermatophyta</taxon>
        <taxon>Magnoliopsida</taxon>
        <taxon>eudicotyledons</taxon>
        <taxon>Gunneridae</taxon>
        <taxon>Pentapetalae</taxon>
        <taxon>rosids</taxon>
        <taxon>fabids</taxon>
        <taxon>Fagales</taxon>
        <taxon>Fagaceae</taxon>
        <taxon>Fagus</taxon>
    </lineage>
</organism>
<dbReference type="PANTHER" id="PTHR45717:SF10">
    <property type="entry name" value="OS10G0501000 PROTEIN"/>
    <property type="match status" value="1"/>
</dbReference>
<dbReference type="NCBIfam" id="TIGR00756">
    <property type="entry name" value="PPR"/>
    <property type="match status" value="3"/>
</dbReference>
<evidence type="ECO:0000313" key="7">
    <source>
        <dbReference type="EMBL" id="SPC81859.1"/>
    </source>
</evidence>
<proteinExistence type="inferred from homology"/>
<evidence type="ECO:0000256" key="5">
    <source>
        <dbReference type="ARBA" id="ARBA00023128"/>
    </source>
</evidence>
<dbReference type="SUPFAM" id="SSF48452">
    <property type="entry name" value="TPR-like"/>
    <property type="match status" value="1"/>
</dbReference>
<evidence type="ECO:0000313" key="8">
    <source>
        <dbReference type="EMBL" id="SPD10214.1"/>
    </source>
</evidence>
<evidence type="ECO:0000256" key="1">
    <source>
        <dbReference type="ARBA" id="ARBA00004173"/>
    </source>
</evidence>
<dbReference type="GO" id="GO:0005739">
    <property type="term" value="C:mitochondrion"/>
    <property type="evidence" value="ECO:0007669"/>
    <property type="project" value="UniProtKB-SubCell"/>
</dbReference>
<dbReference type="Pfam" id="PF13041">
    <property type="entry name" value="PPR_2"/>
    <property type="match status" value="1"/>
</dbReference>
<dbReference type="Gene3D" id="1.25.40.10">
    <property type="entry name" value="Tetratricopeptide repeat domain"/>
    <property type="match status" value="2"/>
</dbReference>
<dbReference type="GO" id="GO:0003729">
    <property type="term" value="F:mRNA binding"/>
    <property type="evidence" value="ECO:0007669"/>
    <property type="project" value="UniProtKB-ARBA"/>
</dbReference>
<name>A0A2N9HF60_FAGSY</name>
<keyword evidence="3" id="KW-0677">Repeat</keyword>
<evidence type="ECO:0000256" key="6">
    <source>
        <dbReference type="PROSITE-ProRule" id="PRU00708"/>
    </source>
</evidence>
<comment type="similarity">
    <text evidence="2">Belongs to the PPR family. P subfamily.</text>
</comment>
<feature type="repeat" description="PPR" evidence="6">
    <location>
        <begin position="172"/>
        <end position="206"/>
    </location>
</feature>
<feature type="repeat" description="PPR" evidence="6">
    <location>
        <begin position="348"/>
        <end position="382"/>
    </location>
</feature>
<protein>
    <recommendedName>
        <fullName evidence="9">Pentacotripeptide-repeat region of PRORP domain-containing protein</fullName>
    </recommendedName>
</protein>
<evidence type="ECO:0000256" key="4">
    <source>
        <dbReference type="ARBA" id="ARBA00022946"/>
    </source>
</evidence>
<dbReference type="EMBL" id="OIVN01000542">
    <property type="protein sequence ID" value="SPC81859.1"/>
    <property type="molecule type" value="Genomic_DNA"/>
</dbReference>
<accession>A0A2N9HF60</accession>
<evidence type="ECO:0008006" key="9">
    <source>
        <dbReference type="Google" id="ProtNLM"/>
    </source>
</evidence>
<sequence length="492" mass="56323">MKLLGSNPWRGNGISRVLGALFYYSTGTGGRKSPPINSLYLRISQAGNPRVPIIRVLDQWLEEGRHVQQSELLIIIKQLRKYRRYSHALQISEWISDQRNYDLSPGDIAIRLDLISKVRGLEEAEKYFDTIPNTSRVYQVYGALLNCYAGNKSLDKAEATLQKMRELGLLKTSLSYNVMLSLYSRMGETEKLHFLLQEMEEKGIEWDKFTFSIRLNAYAAISDLEGIERLLVKMEADPVITIDWNAYVAAANGYLKAGLHEKTFEILKKAEQLVSSSARKVAYEIFLTLYTAIHKKDEVYRIWNSYKNMEKFYNSGYLCMISSLLKLDDIDGAEKILEEWESGNKFFDIRVPNVMITAYCKKGLFEKAEAYINRLIECGKETNSSTWGRLATGYHEHGQMEKAVETMKKTILASQPGWKLNRLTLAACLDYLKGKGEVEVAEEILRLLKKHSLFSTGIHERLLNYIHNENPDSGALHNMLADVQMEGDDQDF</sequence>
<dbReference type="PROSITE" id="PS51375">
    <property type="entry name" value="PPR"/>
    <property type="match status" value="2"/>
</dbReference>
<dbReference type="InterPro" id="IPR011990">
    <property type="entry name" value="TPR-like_helical_dom_sf"/>
</dbReference>
<comment type="subcellular location">
    <subcellularLocation>
        <location evidence="1">Mitochondrion</location>
    </subcellularLocation>
</comment>
<reference evidence="8" key="1">
    <citation type="submission" date="2018-02" db="EMBL/GenBank/DDBJ databases">
        <authorList>
            <person name="Cohen D.B."/>
            <person name="Kent A.D."/>
        </authorList>
    </citation>
    <scope>NUCLEOTIDE SEQUENCE</scope>
</reference>